<dbReference type="RefSeq" id="WP_379716949.1">
    <property type="nucleotide sequence ID" value="NZ_JBHSMS010000011.1"/>
</dbReference>
<comment type="caution">
    <text evidence="2">The sequence shown here is derived from an EMBL/GenBank/DDBJ whole genome shotgun (WGS) entry which is preliminary data.</text>
</comment>
<evidence type="ECO:0000313" key="2">
    <source>
        <dbReference type="EMBL" id="MFC5510077.1"/>
    </source>
</evidence>
<gene>
    <name evidence="2" type="ORF">ACFPOU_02910</name>
</gene>
<name>A0ABW0PEV9_9BURK</name>
<protein>
    <recommendedName>
        <fullName evidence="4">PAS domain-containing protein</fullName>
    </recommendedName>
</protein>
<keyword evidence="3" id="KW-1185">Reference proteome</keyword>
<dbReference type="Proteomes" id="UP001596031">
    <property type="component" value="Unassembled WGS sequence"/>
</dbReference>
<proteinExistence type="predicted"/>
<accession>A0ABW0PEV9</accession>
<organism evidence="2 3">
    <name type="scientific">Massilia jejuensis</name>
    <dbReference type="NCBI Taxonomy" id="648894"/>
    <lineage>
        <taxon>Bacteria</taxon>
        <taxon>Pseudomonadati</taxon>
        <taxon>Pseudomonadota</taxon>
        <taxon>Betaproteobacteria</taxon>
        <taxon>Burkholderiales</taxon>
        <taxon>Oxalobacteraceae</taxon>
        <taxon>Telluria group</taxon>
        <taxon>Massilia</taxon>
    </lineage>
</organism>
<feature type="region of interest" description="Disordered" evidence="1">
    <location>
        <begin position="241"/>
        <end position="260"/>
    </location>
</feature>
<evidence type="ECO:0000313" key="3">
    <source>
        <dbReference type="Proteomes" id="UP001596031"/>
    </source>
</evidence>
<sequence>MQDDLRFLDRGGRVARRILKLDWSGHPLGPVGTWDPALRDGLGTMFASSFPGFLVWGDAMTLFFNDLYEPMLGNKAHSLGSPFPAVWHEVWDCLGPSVKRVMAGESFFFRNYAVTLERHGYPELARFHFSYAPLRDAVGAVRGLFCTCVEITGEGDPLAPYQRSRAQPLGERSGANGKCGWTERAAQADARFARLCRRQASPTRAPGAPTPAGDAVAPDPVAAPCAVLDDPIACTAARDVNASPTTPADAGTSCPAPTVP</sequence>
<evidence type="ECO:0008006" key="4">
    <source>
        <dbReference type="Google" id="ProtNLM"/>
    </source>
</evidence>
<dbReference type="Gene3D" id="3.30.450.20">
    <property type="entry name" value="PAS domain"/>
    <property type="match status" value="1"/>
</dbReference>
<reference evidence="3" key="1">
    <citation type="journal article" date="2019" name="Int. J. Syst. Evol. Microbiol.">
        <title>The Global Catalogue of Microorganisms (GCM) 10K type strain sequencing project: providing services to taxonomists for standard genome sequencing and annotation.</title>
        <authorList>
            <consortium name="The Broad Institute Genomics Platform"/>
            <consortium name="The Broad Institute Genome Sequencing Center for Infectious Disease"/>
            <person name="Wu L."/>
            <person name="Ma J."/>
        </authorList>
    </citation>
    <scope>NUCLEOTIDE SEQUENCE [LARGE SCALE GENOMIC DNA]</scope>
    <source>
        <strain evidence="3">CCUG 38813</strain>
    </source>
</reference>
<evidence type="ECO:0000256" key="1">
    <source>
        <dbReference type="SAM" id="MobiDB-lite"/>
    </source>
</evidence>
<dbReference type="EMBL" id="JBHSMS010000011">
    <property type="protein sequence ID" value="MFC5510077.1"/>
    <property type="molecule type" value="Genomic_DNA"/>
</dbReference>